<keyword evidence="4" id="KW-0472">Membrane</keyword>
<keyword evidence="4" id="KW-0812">Transmembrane</keyword>
<evidence type="ECO:0000256" key="1">
    <source>
        <dbReference type="ARBA" id="ARBA00022723"/>
    </source>
</evidence>
<dbReference type="Proteomes" id="UP001153076">
    <property type="component" value="Unassembled WGS sequence"/>
</dbReference>
<feature type="domain" description="RING-CH-type" evidence="5">
    <location>
        <begin position="19"/>
        <end position="81"/>
    </location>
</feature>
<dbReference type="EMBL" id="JAKOGI010000037">
    <property type="protein sequence ID" value="KAJ8447566.1"/>
    <property type="molecule type" value="Genomic_DNA"/>
</dbReference>
<evidence type="ECO:0000256" key="4">
    <source>
        <dbReference type="SAM" id="Phobius"/>
    </source>
</evidence>
<gene>
    <name evidence="6" type="ORF">Cgig2_031179</name>
</gene>
<dbReference type="OrthoDB" id="264354at2759"/>
<dbReference type="PANTHER" id="PTHR46347">
    <property type="entry name" value="RING/FYVE/PHD ZINC FINGER SUPERFAMILY PROTEIN"/>
    <property type="match status" value="1"/>
</dbReference>
<accession>A0A9Q1KN31</accession>
<organism evidence="6 7">
    <name type="scientific">Carnegiea gigantea</name>
    <dbReference type="NCBI Taxonomy" id="171969"/>
    <lineage>
        <taxon>Eukaryota</taxon>
        <taxon>Viridiplantae</taxon>
        <taxon>Streptophyta</taxon>
        <taxon>Embryophyta</taxon>
        <taxon>Tracheophyta</taxon>
        <taxon>Spermatophyta</taxon>
        <taxon>Magnoliopsida</taxon>
        <taxon>eudicotyledons</taxon>
        <taxon>Gunneridae</taxon>
        <taxon>Pentapetalae</taxon>
        <taxon>Caryophyllales</taxon>
        <taxon>Cactineae</taxon>
        <taxon>Cactaceae</taxon>
        <taxon>Cactoideae</taxon>
        <taxon>Echinocereeae</taxon>
        <taxon>Carnegiea</taxon>
    </lineage>
</organism>
<dbReference type="GO" id="GO:0008270">
    <property type="term" value="F:zinc ion binding"/>
    <property type="evidence" value="ECO:0007669"/>
    <property type="project" value="UniProtKB-KW"/>
</dbReference>
<dbReference type="InterPro" id="IPR011016">
    <property type="entry name" value="Znf_RING-CH"/>
</dbReference>
<keyword evidence="7" id="KW-1185">Reference proteome</keyword>
<dbReference type="CDD" id="cd16495">
    <property type="entry name" value="RING_CH-C4HC3_MARCH"/>
    <property type="match status" value="1"/>
</dbReference>
<dbReference type="SMART" id="SM00744">
    <property type="entry name" value="RINGv"/>
    <property type="match status" value="1"/>
</dbReference>
<feature type="transmembrane region" description="Helical" evidence="4">
    <location>
        <begin position="97"/>
        <end position="122"/>
    </location>
</feature>
<dbReference type="SUPFAM" id="SSF57850">
    <property type="entry name" value="RING/U-box"/>
    <property type="match status" value="1"/>
</dbReference>
<keyword evidence="3" id="KW-0862">Zinc</keyword>
<evidence type="ECO:0000256" key="3">
    <source>
        <dbReference type="ARBA" id="ARBA00022833"/>
    </source>
</evidence>
<dbReference type="PANTHER" id="PTHR46347:SF2">
    <property type="entry name" value="OS02G0132300 PROTEIN"/>
    <property type="match status" value="1"/>
</dbReference>
<reference evidence="6" key="1">
    <citation type="submission" date="2022-04" db="EMBL/GenBank/DDBJ databases">
        <title>Carnegiea gigantea Genome sequencing and assembly v2.</title>
        <authorList>
            <person name="Copetti D."/>
            <person name="Sanderson M.J."/>
            <person name="Burquez A."/>
            <person name="Wojciechowski M.F."/>
        </authorList>
    </citation>
    <scope>NUCLEOTIDE SEQUENCE</scope>
    <source>
        <strain evidence="6">SGP5-SGP5p</strain>
        <tissue evidence="6">Aerial part</tissue>
    </source>
</reference>
<keyword evidence="4" id="KW-1133">Transmembrane helix</keyword>
<comment type="caution">
    <text evidence="6">The sequence shown here is derived from an EMBL/GenBank/DDBJ whole genome shotgun (WGS) entry which is preliminary data.</text>
</comment>
<evidence type="ECO:0000313" key="6">
    <source>
        <dbReference type="EMBL" id="KAJ8447566.1"/>
    </source>
</evidence>
<feature type="transmembrane region" description="Helical" evidence="4">
    <location>
        <begin position="142"/>
        <end position="165"/>
    </location>
</feature>
<dbReference type="AlphaFoldDB" id="A0A9Q1KN31"/>
<keyword evidence="1" id="KW-0479">Metal-binding</keyword>
<evidence type="ECO:0000256" key="2">
    <source>
        <dbReference type="ARBA" id="ARBA00022771"/>
    </source>
</evidence>
<dbReference type="Pfam" id="PF12906">
    <property type="entry name" value="RINGv"/>
    <property type="match status" value="1"/>
</dbReference>
<keyword evidence="2" id="KW-0863">Zinc-finger</keyword>
<name>A0A9Q1KN31_9CARY</name>
<dbReference type="Gene3D" id="3.30.40.10">
    <property type="entry name" value="Zinc/RING finger domain, C3HC4 (zinc finger)"/>
    <property type="match status" value="1"/>
</dbReference>
<evidence type="ECO:0000313" key="7">
    <source>
        <dbReference type="Proteomes" id="UP001153076"/>
    </source>
</evidence>
<proteinExistence type="predicted"/>
<dbReference type="PROSITE" id="PS51292">
    <property type="entry name" value="ZF_RING_CH"/>
    <property type="match status" value="1"/>
</dbReference>
<dbReference type="InterPro" id="IPR013083">
    <property type="entry name" value="Znf_RING/FYVE/PHD"/>
</dbReference>
<protein>
    <recommendedName>
        <fullName evidence="5">RING-CH-type domain-containing protein</fullName>
    </recommendedName>
</protein>
<evidence type="ECO:0000259" key="5">
    <source>
        <dbReference type="PROSITE" id="PS51292"/>
    </source>
</evidence>
<sequence>MDASGADDIIDNADENCALLNSEQPQCRICLDSEGEDLIAPCHCRGTQKYIHRSCLDNWRSAKEGFAFAHCTECRARFLLRANSPSNRRRSRLKFQLLVAGDHALIFIVVQLIVALFGMLLYKLYGEELREMFGYEDHPYGFYIIAVLAILLVGLLYGLLIAVICGQRINKRHYHVLAKQDLTKVGLIPWKSEYYANSLHFIDVTFFPPLAFTVTATVSHLCRYLTENIIMQEYIVEDREKNDVAELDPSHVSVLRMLGLY</sequence>